<dbReference type="AlphaFoldDB" id="A0A8H2KDD4"/>
<proteinExistence type="predicted"/>
<dbReference type="EMBL" id="VFRA01000001">
    <property type="protein sequence ID" value="TQO21091.1"/>
    <property type="molecule type" value="Genomic_DNA"/>
</dbReference>
<gene>
    <name evidence="1" type="ORF">FB472_2761</name>
</gene>
<evidence type="ECO:0000313" key="2">
    <source>
        <dbReference type="Proteomes" id="UP000316560"/>
    </source>
</evidence>
<comment type="caution">
    <text evidence="1">The sequence shown here is derived from an EMBL/GenBank/DDBJ whole genome shotgun (WGS) entry which is preliminary data.</text>
</comment>
<protein>
    <submittedName>
        <fullName evidence="1">Uncharacterized protein</fullName>
    </submittedName>
</protein>
<accession>A0A8H2KDD4</accession>
<dbReference type="Proteomes" id="UP000316560">
    <property type="component" value="Unassembled WGS sequence"/>
</dbReference>
<sequence length="62" mass="6486">MHPADFTYGVTHVYRVTASLSGITGNPLNEVALTTPWPAVETPTIDGSSTGTTRTVIVGVVE</sequence>
<organism evidence="1 2">
    <name type="scientific">Rhodoglobus vestalii</name>
    <dbReference type="NCBI Taxonomy" id="193384"/>
    <lineage>
        <taxon>Bacteria</taxon>
        <taxon>Bacillati</taxon>
        <taxon>Actinomycetota</taxon>
        <taxon>Actinomycetes</taxon>
        <taxon>Micrococcales</taxon>
        <taxon>Microbacteriaceae</taxon>
        <taxon>Rhodoglobus</taxon>
    </lineage>
</organism>
<reference evidence="1 2" key="1">
    <citation type="submission" date="2019-06" db="EMBL/GenBank/DDBJ databases">
        <title>Sequencing the genomes of 1000 actinobacteria strains.</title>
        <authorList>
            <person name="Klenk H.-P."/>
        </authorList>
    </citation>
    <scope>NUCLEOTIDE SEQUENCE [LARGE SCALE GENOMIC DNA]</scope>
    <source>
        <strain evidence="1 2">DSM 21947</strain>
    </source>
</reference>
<keyword evidence="2" id="KW-1185">Reference proteome</keyword>
<evidence type="ECO:0000313" key="1">
    <source>
        <dbReference type="EMBL" id="TQO21091.1"/>
    </source>
</evidence>
<name>A0A8H2KDD4_9MICO</name>